<comment type="caution">
    <text evidence="1">The sequence shown here is derived from an EMBL/GenBank/DDBJ whole genome shotgun (WGS) entry which is preliminary data.</text>
</comment>
<dbReference type="InterPro" id="IPR043519">
    <property type="entry name" value="NT_sf"/>
</dbReference>
<dbReference type="AlphaFoldDB" id="A0A0L8IMV6"/>
<organism evidence="1 2">
    <name type="scientific">Pseudomonas syringae pv. aceris</name>
    <dbReference type="NCBI Taxonomy" id="199198"/>
    <lineage>
        <taxon>Bacteria</taxon>
        <taxon>Pseudomonadati</taxon>
        <taxon>Pseudomonadota</taxon>
        <taxon>Gammaproteobacteria</taxon>
        <taxon>Pseudomonadales</taxon>
        <taxon>Pseudomonadaceae</taxon>
        <taxon>Pseudomonas</taxon>
        <taxon>Pseudomonas syringae</taxon>
    </lineage>
</organism>
<gene>
    <name evidence="1" type="ORF">ALO91_04183</name>
</gene>
<evidence type="ECO:0000313" key="1">
    <source>
        <dbReference type="EMBL" id="KPW18327.1"/>
    </source>
</evidence>
<dbReference type="EMBL" id="LJPM01000323">
    <property type="protein sequence ID" value="KPW18327.1"/>
    <property type="molecule type" value="Genomic_DNA"/>
</dbReference>
<evidence type="ECO:0000313" key="2">
    <source>
        <dbReference type="Proteomes" id="UP000050297"/>
    </source>
</evidence>
<dbReference type="RefSeq" id="WP_003402443.1">
    <property type="nucleotide sequence ID" value="NZ_LGAR01000136.1"/>
</dbReference>
<dbReference type="SUPFAM" id="SSF81301">
    <property type="entry name" value="Nucleotidyltransferase"/>
    <property type="match status" value="1"/>
</dbReference>
<proteinExistence type="predicted"/>
<evidence type="ECO:0008006" key="3">
    <source>
        <dbReference type="Google" id="ProtNLM"/>
    </source>
</evidence>
<protein>
    <recommendedName>
        <fullName evidence="3">Nucleotidyltransferase domain-containing protein</fullName>
    </recommendedName>
</protein>
<reference evidence="1 2" key="1">
    <citation type="submission" date="2015-09" db="EMBL/GenBank/DDBJ databases">
        <title>Genome announcement of multiple Pseudomonas syringae strains.</title>
        <authorList>
            <person name="Thakur S."/>
            <person name="Wang P.W."/>
            <person name="Gong Y."/>
            <person name="Weir B.S."/>
            <person name="Guttman D.S."/>
        </authorList>
    </citation>
    <scope>NUCLEOTIDE SEQUENCE [LARGE SCALE GENOMIC DNA]</scope>
    <source>
        <strain evidence="1 2">ICMP2802</strain>
    </source>
</reference>
<sequence>MARKSLPVNVTRQLWAQCGGFCQNPDCNKLLFANISDNVVSLVNVAHIIGHGAYGPRSEHQLANAVEKDGIDNLIMLCLDCHKIVDELEARFPVEVMQQWKHDHSSRIRSLFQIPRFTDEQRLLRAVNDLLDENHLIFTECGPYSAAVVEGESGDALVMWRRRCLDTILPNNKMIVDLIEANKSNFAYPWEVYARMLMYKLHADAFQDNCLSGRKVNDYKQFPKEFDHFVKTKLGMPVPSLEVIKNQELEYRKGQIETYIKRFLNDHGAIARLQELNRATMVVDLNDGRSLRVFVTNTYYFTNHTLDRVLEIDPSVDAIICSCPAGEYVESAKAECIQQGIGLFMLGEFMGAIRLDGEAYLNFLVRADKEQRVRYLGRLIAELRPSPGVSVYAFGSYLRRKLYNDIDLIIVYRDAASKVGIGILEGEIIRKLQNEGVSADMIVASATEYAALRFDQDNRTKVFPVSPSR</sequence>
<dbReference type="PATRIC" id="fig|199198.4.peg.805"/>
<name>A0A0L8IMV6_PSESX</name>
<dbReference type="Proteomes" id="UP000050297">
    <property type="component" value="Unassembled WGS sequence"/>
</dbReference>
<accession>A0A0L8IMV6</accession>